<feature type="compositionally biased region" description="Pro residues" evidence="1">
    <location>
        <begin position="313"/>
        <end position="330"/>
    </location>
</feature>
<feature type="compositionally biased region" description="Polar residues" evidence="1">
    <location>
        <begin position="66"/>
        <end position="77"/>
    </location>
</feature>
<feature type="region of interest" description="Disordered" evidence="1">
    <location>
        <begin position="307"/>
        <end position="430"/>
    </location>
</feature>
<name>A0ABR4MNN1_9PEZI</name>
<reference evidence="2 3" key="1">
    <citation type="submission" date="2020-05" db="EMBL/GenBank/DDBJ databases">
        <title>Ceratocystis lukuohia genome.</title>
        <authorList>
            <person name="Harrington T.C."/>
            <person name="Kim K."/>
            <person name="Mayers C.G."/>
        </authorList>
    </citation>
    <scope>NUCLEOTIDE SEQUENCE [LARGE SCALE GENOMIC DNA]</scope>
    <source>
        <strain evidence="2 3">C4212</strain>
    </source>
</reference>
<dbReference type="Proteomes" id="UP001610728">
    <property type="component" value="Unassembled WGS sequence"/>
</dbReference>
<feature type="compositionally biased region" description="Polar residues" evidence="1">
    <location>
        <begin position="384"/>
        <end position="400"/>
    </location>
</feature>
<protein>
    <submittedName>
        <fullName evidence="2">Uncharacterized protein</fullName>
    </submittedName>
</protein>
<dbReference type="RefSeq" id="XP_070861077.1">
    <property type="nucleotide sequence ID" value="XM_071006661.1"/>
</dbReference>
<gene>
    <name evidence="2" type="ORF">HOO65_020439</name>
</gene>
<feature type="region of interest" description="Disordered" evidence="1">
    <location>
        <begin position="141"/>
        <end position="225"/>
    </location>
</feature>
<sequence length="484" mass="52618">MDSHETMRWVACEVLKGARVDINALSVFVREHVQNPEQYIDLISPPPDKDFDFTTAAKSLLTSIGSRTTPTDVSHVSGTAHKRHASDDISRDLPVKRQSVNDNHVRLPPLKSIIDFPPSLQPSPELSRGRLIQETAVSPSLPRTHHGWRHEHQSPQQHQHQHQHQHQYHQHQQHQPPQHHQVNNQHALISPGLPPDHQQRSHFRSHSQASSHAYHPNMTPLYNGHQTAASPALASAAPANTHTPDLAAVAAAATAVAASGKLYQMPTPMLSPTLQPNIDHIGGPGGPATHLPSGIIASQLSPVIEQPALHQGKPPPANPPPKLLPAPPPAAMKQSLFTPTATGTAANLSAGRRCSPTPRQPTQTNSSPPPKPLTPTPTPFHAPAQTSAPSSTQRCTASIQTHRRRRGRPRKNPEPLIPLATLPRPHRDIMPKQVPDQVMSAAAREAAAMMSMGIRAGRTLPLFHPEGKGLQGLELLVRVRAQQE</sequence>
<accession>A0ABR4MNN1</accession>
<evidence type="ECO:0000313" key="3">
    <source>
        <dbReference type="Proteomes" id="UP001610728"/>
    </source>
</evidence>
<evidence type="ECO:0000256" key="1">
    <source>
        <dbReference type="SAM" id="MobiDB-lite"/>
    </source>
</evidence>
<feature type="compositionally biased region" description="Basic and acidic residues" evidence="1">
    <location>
        <begin position="85"/>
        <end position="95"/>
    </location>
</feature>
<keyword evidence="3" id="KW-1185">Reference proteome</keyword>
<evidence type="ECO:0000313" key="2">
    <source>
        <dbReference type="EMBL" id="KAL2889897.1"/>
    </source>
</evidence>
<organism evidence="2 3">
    <name type="scientific">Ceratocystis lukuohia</name>
    <dbReference type="NCBI Taxonomy" id="2019550"/>
    <lineage>
        <taxon>Eukaryota</taxon>
        <taxon>Fungi</taxon>
        <taxon>Dikarya</taxon>
        <taxon>Ascomycota</taxon>
        <taxon>Pezizomycotina</taxon>
        <taxon>Sordariomycetes</taxon>
        <taxon>Hypocreomycetidae</taxon>
        <taxon>Microascales</taxon>
        <taxon>Ceratocystidaceae</taxon>
        <taxon>Ceratocystis</taxon>
    </lineage>
</organism>
<comment type="caution">
    <text evidence="2">The sequence shown here is derived from an EMBL/GenBank/DDBJ whole genome shotgun (WGS) entry which is preliminary data.</text>
</comment>
<dbReference type="EMBL" id="JABSNW010000002">
    <property type="protein sequence ID" value="KAL2889897.1"/>
    <property type="molecule type" value="Genomic_DNA"/>
</dbReference>
<feature type="compositionally biased region" description="Basic residues" evidence="1">
    <location>
        <begin position="401"/>
        <end position="410"/>
    </location>
</feature>
<feature type="compositionally biased region" description="Pro residues" evidence="1">
    <location>
        <begin position="367"/>
        <end position="380"/>
    </location>
</feature>
<feature type="compositionally biased region" description="Polar residues" evidence="1">
    <location>
        <begin position="335"/>
        <end position="347"/>
    </location>
</feature>
<proteinExistence type="predicted"/>
<dbReference type="GeneID" id="98116072"/>
<feature type="region of interest" description="Disordered" evidence="1">
    <location>
        <begin position="66"/>
        <end position="126"/>
    </location>
</feature>
<feature type="compositionally biased region" description="Basic residues" evidence="1">
    <location>
        <begin position="159"/>
        <end position="172"/>
    </location>
</feature>